<dbReference type="SUPFAM" id="SSF52091">
    <property type="entry name" value="SpoIIaa-like"/>
    <property type="match status" value="1"/>
</dbReference>
<dbReference type="Gene3D" id="3.30.750.24">
    <property type="entry name" value="STAS domain"/>
    <property type="match status" value="1"/>
</dbReference>
<keyword evidence="3 5" id="KW-1133">Transmembrane helix</keyword>
<feature type="transmembrane region" description="Helical" evidence="5">
    <location>
        <begin position="261"/>
        <end position="280"/>
    </location>
</feature>
<feature type="transmembrane region" description="Helical" evidence="5">
    <location>
        <begin position="206"/>
        <end position="224"/>
    </location>
</feature>
<keyword evidence="4 5" id="KW-0472">Membrane</keyword>
<evidence type="ECO:0000256" key="2">
    <source>
        <dbReference type="ARBA" id="ARBA00022692"/>
    </source>
</evidence>
<sequence length="599" mass="64482">MPSALRVFENYDAIKARRDIIAGLTVAAISLPQAMAYALIAGVDPKYGVYSAIVVAAIASIFGSSSHLINGPTSAISLLVFSSLAFLDPENRTGLFEALFLLGVLVGAIQILIAVFKLGDLTRYISESVVIGFMASAALLLAIGQLANVIGVRDKGDGHMQVLQRAWLTLFHGDAVNYRAVILSGSAVVLAVLLRRLVQRYGLPQIDMLLVLIVTAVIAYAYGWSVPDGTGHTDVKISGKIPASLPEFHIPEVQVSTLGELSHGALAIAFIGLIEALSIAKAIAHHTGQQIDYNRQILAEGLANLAGGFFQSLPGSGSLSRSAINYQSGATTRFSGIVSAATVTIALLLFAPLLRYIPQAALAGLLLVTAVRLVDFRRLTYAVKASRYDAGLVIITAVVGVAVDLDTAVLVGVVLSILLFVPRAAKLKAAELIVTDEGVIRERTPQDNPANPDDTGSSVRRSSPVIYDLEGELFFGAAPELDRYLDALNARIRDENLKVVILRLKRVRHPDVVCIERLEHFIKEQQALGVTVLLAGVRPDSLALLQNIGFTQWLPAEQVFPEEDREFSATLRAVRYAQTRLDETPSDPTPHQDKLYYLV</sequence>
<feature type="transmembrane region" description="Helical" evidence="5">
    <location>
        <begin position="98"/>
        <end position="116"/>
    </location>
</feature>
<organism evidence="7 8">
    <name type="scientific">Mycobacteroides salmoniphilum</name>
    <dbReference type="NCBI Taxonomy" id="404941"/>
    <lineage>
        <taxon>Bacteria</taxon>
        <taxon>Bacillati</taxon>
        <taxon>Actinomycetota</taxon>
        <taxon>Actinomycetes</taxon>
        <taxon>Mycobacteriales</taxon>
        <taxon>Mycobacteriaceae</taxon>
        <taxon>Mycobacteroides</taxon>
    </lineage>
</organism>
<dbReference type="AlphaFoldDB" id="A0A4R8SW01"/>
<dbReference type="InterPro" id="IPR011547">
    <property type="entry name" value="SLC26A/SulP_dom"/>
</dbReference>
<dbReference type="Pfam" id="PF01740">
    <property type="entry name" value="STAS"/>
    <property type="match status" value="1"/>
</dbReference>
<dbReference type="InterPro" id="IPR002645">
    <property type="entry name" value="STAS_dom"/>
</dbReference>
<dbReference type="Pfam" id="PF00916">
    <property type="entry name" value="Sulfate_transp"/>
    <property type="match status" value="1"/>
</dbReference>
<feature type="domain" description="STAS" evidence="6">
    <location>
        <begin position="465"/>
        <end position="570"/>
    </location>
</feature>
<dbReference type="EMBL" id="PECL01000007">
    <property type="protein sequence ID" value="TEA06383.1"/>
    <property type="molecule type" value="Genomic_DNA"/>
</dbReference>
<dbReference type="CDD" id="cd07042">
    <property type="entry name" value="STAS_SulP_like_sulfate_transporter"/>
    <property type="match status" value="1"/>
</dbReference>
<dbReference type="GO" id="GO:0055085">
    <property type="term" value="P:transmembrane transport"/>
    <property type="evidence" value="ECO:0007669"/>
    <property type="project" value="InterPro"/>
</dbReference>
<protein>
    <submittedName>
        <fullName evidence="7">Putative sulfate transporter</fullName>
    </submittedName>
</protein>
<reference evidence="7 8" key="1">
    <citation type="journal article" date="2019" name="Sci. Rep.">
        <title>Extended insight into the Mycobacterium chelonae-abscessus complex through whole genome sequencing of Mycobacterium salmoniphilum outbreak and Mycobacterium salmoniphilum-like strains.</title>
        <authorList>
            <person name="Behra P.R.K."/>
            <person name="Das S."/>
            <person name="Pettersson B.M.F."/>
            <person name="Shirreff L."/>
            <person name="DuCote T."/>
            <person name="Jacobsson K.G."/>
            <person name="Ennis D.G."/>
            <person name="Kirsebom L.A."/>
        </authorList>
    </citation>
    <scope>NUCLEOTIDE SEQUENCE [LARGE SCALE GENOMIC DNA]</scope>
    <source>
        <strain evidence="7 8">CCUG 60884</strain>
    </source>
</reference>
<dbReference type="Proteomes" id="UP000294604">
    <property type="component" value="Unassembled WGS sequence"/>
</dbReference>
<gene>
    <name evidence="7" type="ORF">CCUG60884_01521</name>
</gene>
<dbReference type="InterPro" id="IPR036513">
    <property type="entry name" value="STAS_dom_sf"/>
</dbReference>
<feature type="transmembrane region" description="Helical" evidence="5">
    <location>
        <begin position="356"/>
        <end position="374"/>
    </location>
</feature>
<evidence type="ECO:0000256" key="4">
    <source>
        <dbReference type="ARBA" id="ARBA00023136"/>
    </source>
</evidence>
<dbReference type="STRING" id="404941.GCA_002013645_03199"/>
<evidence type="ECO:0000256" key="5">
    <source>
        <dbReference type="SAM" id="Phobius"/>
    </source>
</evidence>
<evidence type="ECO:0000256" key="1">
    <source>
        <dbReference type="ARBA" id="ARBA00004141"/>
    </source>
</evidence>
<feature type="transmembrane region" description="Helical" evidence="5">
    <location>
        <begin position="128"/>
        <end position="150"/>
    </location>
</feature>
<accession>A0A4R8SW01</accession>
<keyword evidence="2 5" id="KW-0812">Transmembrane</keyword>
<feature type="transmembrane region" description="Helical" evidence="5">
    <location>
        <begin position="20"/>
        <end position="41"/>
    </location>
</feature>
<evidence type="ECO:0000313" key="7">
    <source>
        <dbReference type="EMBL" id="TEA06383.1"/>
    </source>
</evidence>
<feature type="transmembrane region" description="Helical" evidence="5">
    <location>
        <begin position="47"/>
        <end position="63"/>
    </location>
</feature>
<feature type="transmembrane region" description="Helical" evidence="5">
    <location>
        <begin position="176"/>
        <end position="194"/>
    </location>
</feature>
<dbReference type="PROSITE" id="PS50801">
    <property type="entry name" value="STAS"/>
    <property type="match status" value="1"/>
</dbReference>
<evidence type="ECO:0000313" key="8">
    <source>
        <dbReference type="Proteomes" id="UP000294604"/>
    </source>
</evidence>
<dbReference type="GO" id="GO:0016020">
    <property type="term" value="C:membrane"/>
    <property type="evidence" value="ECO:0007669"/>
    <property type="project" value="UniProtKB-SubCell"/>
</dbReference>
<comment type="subcellular location">
    <subcellularLocation>
        <location evidence="1">Membrane</location>
        <topology evidence="1">Multi-pass membrane protein</topology>
    </subcellularLocation>
</comment>
<dbReference type="InterPro" id="IPR001902">
    <property type="entry name" value="SLC26A/SulP_fam"/>
</dbReference>
<comment type="caution">
    <text evidence="7">The sequence shown here is derived from an EMBL/GenBank/DDBJ whole genome shotgun (WGS) entry which is preliminary data.</text>
</comment>
<feature type="transmembrane region" description="Helical" evidence="5">
    <location>
        <begin position="330"/>
        <end position="350"/>
    </location>
</feature>
<proteinExistence type="predicted"/>
<dbReference type="PANTHER" id="PTHR11814">
    <property type="entry name" value="SULFATE TRANSPORTER"/>
    <property type="match status" value="1"/>
</dbReference>
<evidence type="ECO:0000259" key="6">
    <source>
        <dbReference type="PROSITE" id="PS50801"/>
    </source>
</evidence>
<dbReference type="RefSeq" id="WP_134083451.1">
    <property type="nucleotide sequence ID" value="NZ_PECL01000007.1"/>
</dbReference>
<name>A0A4R8SW01_9MYCO</name>
<evidence type="ECO:0000256" key="3">
    <source>
        <dbReference type="ARBA" id="ARBA00022989"/>
    </source>
</evidence>